<dbReference type="RefSeq" id="WP_188689531.1">
    <property type="nucleotide sequence ID" value="NZ_BMLY01000001.1"/>
</dbReference>
<reference evidence="4" key="1">
    <citation type="journal article" date="2019" name="Int. J. Syst. Evol. Microbiol.">
        <title>The Global Catalogue of Microorganisms (GCM) 10K type strain sequencing project: providing services to taxonomists for standard genome sequencing and annotation.</title>
        <authorList>
            <consortium name="The Broad Institute Genomics Platform"/>
            <consortium name="The Broad Institute Genome Sequencing Center for Infectious Disease"/>
            <person name="Wu L."/>
            <person name="Ma J."/>
        </authorList>
    </citation>
    <scope>NUCLEOTIDE SEQUENCE [LARGE SCALE GENOMIC DNA]</scope>
    <source>
        <strain evidence="4">CGMCC 1.8860</strain>
    </source>
</reference>
<name>A0ABQ2PIG6_9NEIS</name>
<dbReference type="InterPro" id="IPR017850">
    <property type="entry name" value="Alkaline_phosphatase_core_sf"/>
</dbReference>
<dbReference type="PANTHER" id="PTHR31956">
    <property type="entry name" value="NON-SPECIFIC PHOSPHOLIPASE C4-RELATED"/>
    <property type="match status" value="1"/>
</dbReference>
<evidence type="ECO:0000313" key="3">
    <source>
        <dbReference type="EMBL" id="GGP25126.1"/>
    </source>
</evidence>
<gene>
    <name evidence="3" type="ORF">GCM10010971_09450</name>
</gene>
<proteinExistence type="predicted"/>
<accession>A0ABQ2PIG6</accession>
<comment type="caution">
    <text evidence="3">The sequence shown here is derived from an EMBL/GenBank/DDBJ whole genome shotgun (WGS) entry which is preliminary data.</text>
</comment>
<dbReference type="EMBL" id="BMLY01000001">
    <property type="protein sequence ID" value="GGP25126.1"/>
    <property type="molecule type" value="Genomic_DNA"/>
</dbReference>
<keyword evidence="1" id="KW-0378">Hydrolase</keyword>
<organism evidence="3 4">
    <name type="scientific">Silvimonas amylolytica</name>
    <dbReference type="NCBI Taxonomy" id="449663"/>
    <lineage>
        <taxon>Bacteria</taxon>
        <taxon>Pseudomonadati</taxon>
        <taxon>Pseudomonadota</taxon>
        <taxon>Betaproteobacteria</taxon>
        <taxon>Neisseriales</taxon>
        <taxon>Chitinibacteraceae</taxon>
        <taxon>Silvimonas</taxon>
    </lineage>
</organism>
<keyword evidence="4" id="KW-1185">Reference proteome</keyword>
<evidence type="ECO:0000256" key="1">
    <source>
        <dbReference type="ARBA" id="ARBA00022801"/>
    </source>
</evidence>
<dbReference type="PANTHER" id="PTHR31956:SF1">
    <property type="entry name" value="NON-SPECIFIC PHOSPHOLIPASE C1"/>
    <property type="match status" value="1"/>
</dbReference>
<evidence type="ECO:0000313" key="4">
    <source>
        <dbReference type="Proteomes" id="UP000621859"/>
    </source>
</evidence>
<dbReference type="Proteomes" id="UP000621859">
    <property type="component" value="Unassembled WGS sequence"/>
</dbReference>
<dbReference type="Gene3D" id="3.40.720.10">
    <property type="entry name" value="Alkaline Phosphatase, subunit A"/>
    <property type="match status" value="2"/>
</dbReference>
<dbReference type="InterPro" id="IPR007312">
    <property type="entry name" value="Phosphoesterase"/>
</dbReference>
<protein>
    <recommendedName>
        <fullName evidence="5">Phospholipase C</fullName>
    </recommendedName>
</protein>
<evidence type="ECO:0008006" key="5">
    <source>
        <dbReference type="Google" id="ProtNLM"/>
    </source>
</evidence>
<sequence>MFQISVVNGSKTLSDRDIQRAIRAINRQIAEDFEPFWAFGGRLRLDASGLDGRDPRKLAELRGDAILYVLDSARGGGFLGYHDRNVTGIPFGYVFLDLCRELGDEWTTTLSHESLELIADPQCNLLVQGPHPANPQSIVYHYFEMCDAVQTVTYVLDGVTVSDFVLPAYFANSDAGARTSFCSAPLDPFGVTPGGYIGFFDPALNAPDTFFANNQTAAKRWAVKRKHGLGRVAQRGAMAAPAAAMPDPIKHVVVLMMENRSFDHMLGDLTTAIPGLDGVAVSNPGRNTDSVSGTVYTQQNTAIDMVGNDGKFLPAHEFVDVQQQISHQMGHFVDNYRAGPGKDLDPVELDTHLQQVMSYFKEGDLPVLHTLAKNYMVCDRWFSSLPGPTWPNRFFAHSGTCLGELLMPSLGSPLTWPSLLKNYNQDTIYDRLSAAQPPVSWKIFHDGFPQTVLLGKVRARDWHEAYGTMDDFRTACAGKAADFPAYSFIEPRYFDNGNGTENDQHPSAGVQKGEKLIADVYNTIHSHDELWNSTLLIITWDEHGGFYDHVSPPATVAPDNTLSTSPPFDFTQLGVRVPAILVSPWVPAGVDHTVYDHTSILRYACRKWNLPLLGNRMNPAVADNKVCGNFASLISLAEPRTELPVLTPANVPVPPPTVWDDARESMLKTAEMILRPATHGLLGAAAAPSGVAEPALTVEQRVAVVDQWLSDKGGARSPKGATPKGKKPPKAG</sequence>
<evidence type="ECO:0000256" key="2">
    <source>
        <dbReference type="SAM" id="MobiDB-lite"/>
    </source>
</evidence>
<dbReference type="Pfam" id="PF04185">
    <property type="entry name" value="Phosphoesterase"/>
    <property type="match status" value="1"/>
</dbReference>
<feature type="region of interest" description="Disordered" evidence="2">
    <location>
        <begin position="709"/>
        <end position="732"/>
    </location>
</feature>